<dbReference type="PANTHER" id="PTHR43471">
    <property type="entry name" value="ABC TRANSPORTER PERMEASE"/>
    <property type="match status" value="1"/>
</dbReference>
<dbReference type="RefSeq" id="WP_079637772.1">
    <property type="nucleotide sequence ID" value="NZ_FUYP01000005.1"/>
</dbReference>
<gene>
    <name evidence="7" type="ORF">SAMN06295937_1005181</name>
</gene>
<feature type="transmembrane region" description="Helical" evidence="5">
    <location>
        <begin position="222"/>
        <end position="243"/>
    </location>
</feature>
<dbReference type="GO" id="GO:0016020">
    <property type="term" value="C:membrane"/>
    <property type="evidence" value="ECO:0007669"/>
    <property type="project" value="UniProtKB-SubCell"/>
</dbReference>
<proteinExistence type="predicted"/>
<evidence type="ECO:0000256" key="1">
    <source>
        <dbReference type="ARBA" id="ARBA00004141"/>
    </source>
</evidence>
<reference evidence="8" key="1">
    <citation type="submission" date="2017-02" db="EMBL/GenBank/DDBJ databases">
        <authorList>
            <person name="Varghese N."/>
            <person name="Submissions S."/>
        </authorList>
    </citation>
    <scope>NUCLEOTIDE SEQUENCE [LARGE SCALE GENOMIC DNA]</scope>
    <source>
        <strain evidence="8">R11H</strain>
    </source>
</reference>
<accession>A0A1T5B5L6</accession>
<feature type="transmembrane region" description="Helical" evidence="5">
    <location>
        <begin position="374"/>
        <end position="392"/>
    </location>
</feature>
<evidence type="ECO:0000256" key="5">
    <source>
        <dbReference type="SAM" id="Phobius"/>
    </source>
</evidence>
<name>A0A1T5B5L6_9SPHN</name>
<evidence type="ECO:0000256" key="4">
    <source>
        <dbReference type="ARBA" id="ARBA00023136"/>
    </source>
</evidence>
<comment type="subcellular location">
    <subcellularLocation>
        <location evidence="1">Membrane</location>
        <topology evidence="1">Multi-pass membrane protein</topology>
    </subcellularLocation>
</comment>
<feature type="transmembrane region" description="Helical" evidence="5">
    <location>
        <begin position="278"/>
        <end position="303"/>
    </location>
</feature>
<organism evidence="7 8">
    <name type="scientific">Sphingopyxis flava</name>
    <dbReference type="NCBI Taxonomy" id="1507287"/>
    <lineage>
        <taxon>Bacteria</taxon>
        <taxon>Pseudomonadati</taxon>
        <taxon>Pseudomonadota</taxon>
        <taxon>Alphaproteobacteria</taxon>
        <taxon>Sphingomonadales</taxon>
        <taxon>Sphingomonadaceae</taxon>
        <taxon>Sphingopyxis</taxon>
    </lineage>
</organism>
<dbReference type="OrthoDB" id="7388589at2"/>
<dbReference type="Proteomes" id="UP000190044">
    <property type="component" value="Unassembled WGS sequence"/>
</dbReference>
<keyword evidence="3 5" id="KW-1133">Transmembrane helix</keyword>
<feature type="transmembrane region" description="Helical" evidence="5">
    <location>
        <begin position="177"/>
        <end position="201"/>
    </location>
</feature>
<keyword evidence="2 5" id="KW-0812">Transmembrane</keyword>
<dbReference type="Pfam" id="PF12698">
    <property type="entry name" value="ABC2_membrane_3"/>
    <property type="match status" value="1"/>
</dbReference>
<dbReference type="GO" id="GO:0140359">
    <property type="term" value="F:ABC-type transporter activity"/>
    <property type="evidence" value="ECO:0007669"/>
    <property type="project" value="InterPro"/>
</dbReference>
<dbReference type="InterPro" id="IPR013525">
    <property type="entry name" value="ABC2_TM"/>
</dbReference>
<feature type="domain" description="ABC-2 type transporter transmembrane" evidence="6">
    <location>
        <begin position="175"/>
        <end position="386"/>
    </location>
</feature>
<keyword evidence="4 5" id="KW-0472">Membrane</keyword>
<dbReference type="AlphaFoldDB" id="A0A1T5B5L6"/>
<protein>
    <submittedName>
        <fullName evidence="7">ABC-2 type transport system permease protein</fullName>
    </submittedName>
</protein>
<sequence>MTPFLRNILVVARRDFLSIVATPTFLLFLFAPLFMIGMGALGGFGASQLADSARGTGRVVAVVGPGDVEPLREADARLRDALPGGKPATLELRVATSGVDPVTIAQEKGRDTYAVMIGPLASPRIVEREANSRSGRYLALLATEVLRARAAGSIAPAAPRFESLTRGGTSIAAQQSIGFGAVFVIFLLTLLLAGQSVGMLAEEKGNKVIEILAAAVPLESVFLGKLIGLLGVAILFIAFWMAMAAGAGFVALTQIDPASVAQAGASAPQLAVAPATGWPFFILAAFLYFVMAFLLLGAVFLGVGAQAATVREIQMLSLPITIFQVAMLSLSSAAANAPGSRLATIAQLIPFSSPLAMAARAATDDAKAVHLLALGWQAIWVALVVYLSVRLFRSGVLSGRRDWRFWKRTKDVAADTASRR</sequence>
<dbReference type="PANTHER" id="PTHR43471:SF3">
    <property type="entry name" value="ABC TRANSPORTER PERMEASE PROTEIN NATB"/>
    <property type="match status" value="1"/>
</dbReference>
<evidence type="ECO:0000313" key="8">
    <source>
        <dbReference type="Proteomes" id="UP000190044"/>
    </source>
</evidence>
<evidence type="ECO:0000259" key="6">
    <source>
        <dbReference type="Pfam" id="PF12698"/>
    </source>
</evidence>
<evidence type="ECO:0000313" key="7">
    <source>
        <dbReference type="EMBL" id="SKB42561.1"/>
    </source>
</evidence>
<dbReference type="EMBL" id="FUYP01000005">
    <property type="protein sequence ID" value="SKB42561.1"/>
    <property type="molecule type" value="Genomic_DNA"/>
</dbReference>
<keyword evidence="8" id="KW-1185">Reference proteome</keyword>
<evidence type="ECO:0000256" key="3">
    <source>
        <dbReference type="ARBA" id="ARBA00022989"/>
    </source>
</evidence>
<feature type="transmembrane region" description="Helical" evidence="5">
    <location>
        <begin position="315"/>
        <end position="335"/>
    </location>
</feature>
<evidence type="ECO:0000256" key="2">
    <source>
        <dbReference type="ARBA" id="ARBA00022692"/>
    </source>
</evidence>